<accession>A0ABV3PC72</accession>
<keyword evidence="2" id="KW-1185">Reference proteome</keyword>
<sequence>MPFQVAFDKQEQLDKIQQGLLPGEEVYAVFDAIGAGTGFIGVTSLRVIVQDNSFVGKKVALTSVPYGKVTAVSYVSDKSMFGKFASSSSIAITAGGRVYEVDFRGDDKARYVHDLVLRRMLGI</sequence>
<gene>
    <name evidence="1" type="ORF">AB1207_20260</name>
</gene>
<comment type="caution">
    <text evidence="1">The sequence shown here is derived from an EMBL/GenBank/DDBJ whole genome shotgun (WGS) entry which is preliminary data.</text>
</comment>
<reference evidence="1 2" key="1">
    <citation type="submission" date="2024-07" db="EMBL/GenBank/DDBJ databases">
        <authorList>
            <person name="Thanompreechachai J."/>
            <person name="Duangmal K."/>
        </authorList>
    </citation>
    <scope>NUCLEOTIDE SEQUENCE [LARGE SCALE GENOMIC DNA]</scope>
    <source>
        <strain evidence="1 2">KCTC 19886</strain>
    </source>
</reference>
<dbReference type="RefSeq" id="WP_367640285.1">
    <property type="nucleotide sequence ID" value="NZ_JBFNQN010000015.1"/>
</dbReference>
<dbReference type="Gene3D" id="2.30.29.50">
    <property type="entry name" value="Bacterial Pleckstrin homology domain"/>
    <property type="match status" value="1"/>
</dbReference>
<dbReference type="Proteomes" id="UP001555826">
    <property type="component" value="Unassembled WGS sequence"/>
</dbReference>
<protein>
    <submittedName>
        <fullName evidence="1">PH domain-containing protein</fullName>
    </submittedName>
</protein>
<dbReference type="SUPFAM" id="SSF50729">
    <property type="entry name" value="PH domain-like"/>
    <property type="match status" value="1"/>
</dbReference>
<organism evidence="1 2">
    <name type="scientific">Kineococcus endophyticus</name>
    <dbReference type="NCBI Taxonomy" id="1181883"/>
    <lineage>
        <taxon>Bacteria</taxon>
        <taxon>Bacillati</taxon>
        <taxon>Actinomycetota</taxon>
        <taxon>Actinomycetes</taxon>
        <taxon>Kineosporiales</taxon>
        <taxon>Kineosporiaceae</taxon>
        <taxon>Kineococcus</taxon>
    </lineage>
</organism>
<evidence type="ECO:0000313" key="2">
    <source>
        <dbReference type="Proteomes" id="UP001555826"/>
    </source>
</evidence>
<proteinExistence type="predicted"/>
<evidence type="ECO:0000313" key="1">
    <source>
        <dbReference type="EMBL" id="MEW9267092.1"/>
    </source>
</evidence>
<name>A0ABV3PC72_9ACTN</name>
<dbReference type="EMBL" id="JBFNQN010000015">
    <property type="protein sequence ID" value="MEW9267092.1"/>
    <property type="molecule type" value="Genomic_DNA"/>
</dbReference>
<dbReference type="InterPro" id="IPR037063">
    <property type="entry name" value="PHb_sf"/>
</dbReference>